<dbReference type="Pfam" id="PF02671">
    <property type="entry name" value="PAH"/>
    <property type="match status" value="1"/>
</dbReference>
<evidence type="ECO:0000256" key="4">
    <source>
        <dbReference type="SAM" id="MobiDB-lite"/>
    </source>
</evidence>
<dbReference type="InterPro" id="IPR036600">
    <property type="entry name" value="PAH_sf"/>
</dbReference>
<organism evidence="5 6">
    <name type="scientific">Coprinopsis marcescibilis</name>
    <name type="common">Agaric fungus</name>
    <name type="synonym">Psathyrella marcescibilis</name>
    <dbReference type="NCBI Taxonomy" id="230819"/>
    <lineage>
        <taxon>Eukaryota</taxon>
        <taxon>Fungi</taxon>
        <taxon>Dikarya</taxon>
        <taxon>Basidiomycota</taxon>
        <taxon>Agaricomycotina</taxon>
        <taxon>Agaricomycetes</taxon>
        <taxon>Agaricomycetidae</taxon>
        <taxon>Agaricales</taxon>
        <taxon>Agaricineae</taxon>
        <taxon>Psathyrellaceae</taxon>
        <taxon>Coprinopsis</taxon>
    </lineage>
</organism>
<accession>A0A5C3KL46</accession>
<proteinExistence type="predicted"/>
<evidence type="ECO:0000256" key="1">
    <source>
        <dbReference type="ARBA" id="ARBA00004123"/>
    </source>
</evidence>
<evidence type="ECO:0000256" key="3">
    <source>
        <dbReference type="PROSITE-ProRule" id="PRU00810"/>
    </source>
</evidence>
<dbReference type="PANTHER" id="PTHR12346">
    <property type="entry name" value="SIN3B-RELATED"/>
    <property type="match status" value="1"/>
</dbReference>
<keyword evidence="2 3" id="KW-0539">Nucleus</keyword>
<dbReference type="EMBL" id="ML210292">
    <property type="protein sequence ID" value="TFK20643.1"/>
    <property type="molecule type" value="Genomic_DNA"/>
</dbReference>
<reference evidence="5 6" key="1">
    <citation type="journal article" date="2019" name="Nat. Ecol. Evol.">
        <title>Megaphylogeny resolves global patterns of mushroom evolution.</title>
        <authorList>
            <person name="Varga T."/>
            <person name="Krizsan K."/>
            <person name="Foldi C."/>
            <person name="Dima B."/>
            <person name="Sanchez-Garcia M."/>
            <person name="Sanchez-Ramirez S."/>
            <person name="Szollosi G.J."/>
            <person name="Szarkandi J.G."/>
            <person name="Papp V."/>
            <person name="Albert L."/>
            <person name="Andreopoulos W."/>
            <person name="Angelini C."/>
            <person name="Antonin V."/>
            <person name="Barry K.W."/>
            <person name="Bougher N.L."/>
            <person name="Buchanan P."/>
            <person name="Buyck B."/>
            <person name="Bense V."/>
            <person name="Catcheside P."/>
            <person name="Chovatia M."/>
            <person name="Cooper J."/>
            <person name="Damon W."/>
            <person name="Desjardin D."/>
            <person name="Finy P."/>
            <person name="Geml J."/>
            <person name="Haridas S."/>
            <person name="Hughes K."/>
            <person name="Justo A."/>
            <person name="Karasinski D."/>
            <person name="Kautmanova I."/>
            <person name="Kiss B."/>
            <person name="Kocsube S."/>
            <person name="Kotiranta H."/>
            <person name="LaButti K.M."/>
            <person name="Lechner B.E."/>
            <person name="Liimatainen K."/>
            <person name="Lipzen A."/>
            <person name="Lukacs Z."/>
            <person name="Mihaltcheva S."/>
            <person name="Morgado L.N."/>
            <person name="Niskanen T."/>
            <person name="Noordeloos M.E."/>
            <person name="Ohm R.A."/>
            <person name="Ortiz-Santana B."/>
            <person name="Ovrebo C."/>
            <person name="Racz N."/>
            <person name="Riley R."/>
            <person name="Savchenko A."/>
            <person name="Shiryaev A."/>
            <person name="Soop K."/>
            <person name="Spirin V."/>
            <person name="Szebenyi C."/>
            <person name="Tomsovsky M."/>
            <person name="Tulloss R.E."/>
            <person name="Uehling J."/>
            <person name="Grigoriev I.V."/>
            <person name="Vagvolgyi C."/>
            <person name="Papp T."/>
            <person name="Martin F.M."/>
            <person name="Miettinen O."/>
            <person name="Hibbett D.S."/>
            <person name="Nagy L.G."/>
        </authorList>
    </citation>
    <scope>NUCLEOTIDE SEQUENCE [LARGE SCALE GENOMIC DNA]</scope>
    <source>
        <strain evidence="5 6">CBS 121175</strain>
    </source>
</reference>
<dbReference type="OrthoDB" id="10265969at2759"/>
<dbReference type="AlphaFoldDB" id="A0A5C3KL46"/>
<keyword evidence="6" id="KW-1185">Reference proteome</keyword>
<dbReference type="PROSITE" id="PS51477">
    <property type="entry name" value="PAH"/>
    <property type="match status" value="1"/>
</dbReference>
<dbReference type="InterPro" id="IPR039774">
    <property type="entry name" value="Sin3-like"/>
</dbReference>
<gene>
    <name evidence="5" type="ORF">FA15DRAFT_759219</name>
</gene>
<evidence type="ECO:0000256" key="2">
    <source>
        <dbReference type="ARBA" id="ARBA00023242"/>
    </source>
</evidence>
<name>A0A5C3KL46_COPMA</name>
<evidence type="ECO:0008006" key="7">
    <source>
        <dbReference type="Google" id="ProtNLM"/>
    </source>
</evidence>
<dbReference type="Gene3D" id="1.20.1160.11">
    <property type="entry name" value="Paired amphipathic helix"/>
    <property type="match status" value="1"/>
</dbReference>
<feature type="region of interest" description="Disordered" evidence="4">
    <location>
        <begin position="1"/>
        <end position="24"/>
    </location>
</feature>
<dbReference type="SUPFAM" id="SSF47762">
    <property type="entry name" value="PAH2 domain"/>
    <property type="match status" value="1"/>
</dbReference>
<protein>
    <recommendedName>
        <fullName evidence="7">PAH2 domain-containing protein</fullName>
    </recommendedName>
</protein>
<evidence type="ECO:0000313" key="5">
    <source>
        <dbReference type="EMBL" id="TFK20643.1"/>
    </source>
</evidence>
<comment type="subcellular location">
    <subcellularLocation>
        <location evidence="1 3">Nucleus</location>
    </subcellularLocation>
</comment>
<dbReference type="STRING" id="230819.A0A5C3KL46"/>
<evidence type="ECO:0000313" key="6">
    <source>
        <dbReference type="Proteomes" id="UP000307440"/>
    </source>
</evidence>
<feature type="region of interest" description="Disordered" evidence="4">
    <location>
        <begin position="114"/>
        <end position="140"/>
    </location>
</feature>
<dbReference type="GO" id="GO:0003714">
    <property type="term" value="F:transcription corepressor activity"/>
    <property type="evidence" value="ECO:0007669"/>
    <property type="project" value="InterPro"/>
</dbReference>
<dbReference type="Proteomes" id="UP000307440">
    <property type="component" value="Unassembled WGS sequence"/>
</dbReference>
<dbReference type="GO" id="GO:0005634">
    <property type="term" value="C:nucleus"/>
    <property type="evidence" value="ECO:0007669"/>
    <property type="project" value="UniProtKB-SubCell"/>
</dbReference>
<dbReference type="InterPro" id="IPR003822">
    <property type="entry name" value="PAH"/>
</dbReference>
<sequence length="140" mass="15202">MSDSLEGIPSETDTLEIKGNDTGAQDAELQRHQFAEKFPEAKLNMVKAFDFLEQVRAQGNDAEMYNGFIEIMKAFKDGRSDLKTVMDSVAHLFRANPELIQGFNVFTPPGHSMPNTPGVTADVTGSDPGASHAVGSEEGR</sequence>